<dbReference type="InterPro" id="IPR025558">
    <property type="entry name" value="DUF4283"/>
</dbReference>
<gene>
    <name evidence="3" type="ORF">Bca52824_058796</name>
</gene>
<dbReference type="EMBL" id="JAAMPC010000012">
    <property type="protein sequence ID" value="KAG2276241.1"/>
    <property type="molecule type" value="Genomic_DNA"/>
</dbReference>
<comment type="caution">
    <text evidence="3">The sequence shown here is derived from an EMBL/GenBank/DDBJ whole genome shotgun (WGS) entry which is preliminary data.</text>
</comment>
<dbReference type="Pfam" id="PF14392">
    <property type="entry name" value="zf-CCHC_4"/>
    <property type="match status" value="1"/>
</dbReference>
<name>A0A8X7UG24_BRACI</name>
<dbReference type="SUPFAM" id="SSF56219">
    <property type="entry name" value="DNase I-like"/>
    <property type="match status" value="1"/>
</dbReference>
<evidence type="ECO:0000259" key="1">
    <source>
        <dbReference type="Pfam" id="PF14111"/>
    </source>
</evidence>
<reference evidence="3 4" key="1">
    <citation type="submission" date="2020-02" db="EMBL/GenBank/DDBJ databases">
        <authorList>
            <person name="Ma Q."/>
            <person name="Huang Y."/>
            <person name="Song X."/>
            <person name="Pei D."/>
        </authorList>
    </citation>
    <scope>NUCLEOTIDE SEQUENCE [LARGE SCALE GENOMIC DNA]</scope>
    <source>
        <strain evidence="3">Sxm20200214</strain>
        <tissue evidence="3">Leaf</tissue>
    </source>
</reference>
<sequence length="661" mass="74902">MSGALDKALLEMSLEENDEPYVLPDRPEYYSTERNSMSLIGRLLNPQCQKMSDLILEMPRKWQLYDRVKGVALSKDRFQFIFKYERDLLDVLNRGPHTSNMWSIVLERWVEKPPVDYLQYLFVWVQMQNIPVNHYTPEAIHDLGKFAGEVVEVPFDPEKAQTKDYLRVKVKFDVSRPLRRAKKVTILGGEEVNILYDYERIQKRCYTCQRLTHEQSMCHIANAMKFKGNDGGAVVMSGKRKEVTPSLDVADPLFGLVPTNLLGTDHLTGRPKIVEEVLEGMRIYLKTTNGPEKMASLEPLPLVIDDLDKGKGIVFDFSAKEDIAPRGTKLMAGAIAAGNRVLQSGKIISQPAMMEGSAESLQTGSLQEGSTGYSIGFHETNAFGTSLKRTYKRRRPGTFTRKANGKGVAKVSSKPGKQIASGNNLTWGGLRCLKWIQSRLDRCFGNKQWARLFPVSNQSFLDMRGSDHRPVLVKLVASTETYIGNFKFDGRFLNKPGVREEIKKAWLTNHQFFGSTVSDKLKSCRKSLSRWKKKFNLNSRDKLMQIQIALEAEQSSSFPSWKVLCRITTTGCFAIDDEDLTQMILRPKACPNFKGETRLIISRLTGIEWWRLVKKARANNIGPLLIAKGVTKGGQRQSYVASGPPMWLLSYFENEEVSFPV</sequence>
<organism evidence="3 4">
    <name type="scientific">Brassica carinata</name>
    <name type="common">Ethiopian mustard</name>
    <name type="synonym">Abyssinian cabbage</name>
    <dbReference type="NCBI Taxonomy" id="52824"/>
    <lineage>
        <taxon>Eukaryota</taxon>
        <taxon>Viridiplantae</taxon>
        <taxon>Streptophyta</taxon>
        <taxon>Embryophyta</taxon>
        <taxon>Tracheophyta</taxon>
        <taxon>Spermatophyta</taxon>
        <taxon>Magnoliopsida</taxon>
        <taxon>eudicotyledons</taxon>
        <taxon>Gunneridae</taxon>
        <taxon>Pentapetalae</taxon>
        <taxon>rosids</taxon>
        <taxon>malvids</taxon>
        <taxon>Brassicales</taxon>
        <taxon>Brassicaceae</taxon>
        <taxon>Brassiceae</taxon>
        <taxon>Brassica</taxon>
    </lineage>
</organism>
<feature type="domain" description="Zinc knuckle CX2CX4HX4C" evidence="2">
    <location>
        <begin position="172"/>
        <end position="219"/>
    </location>
</feature>
<dbReference type="InterPro" id="IPR036691">
    <property type="entry name" value="Endo/exonu/phosph_ase_sf"/>
</dbReference>
<dbReference type="PANTHER" id="PTHR31286">
    <property type="entry name" value="GLYCINE-RICH CELL WALL STRUCTURAL PROTEIN 1.8-LIKE"/>
    <property type="match status" value="1"/>
</dbReference>
<dbReference type="AlphaFoldDB" id="A0A8X7UG24"/>
<evidence type="ECO:0008006" key="5">
    <source>
        <dbReference type="Google" id="ProtNLM"/>
    </source>
</evidence>
<dbReference type="OrthoDB" id="1104979at2759"/>
<dbReference type="InterPro" id="IPR040256">
    <property type="entry name" value="At4g02000-like"/>
</dbReference>
<evidence type="ECO:0000259" key="2">
    <source>
        <dbReference type="Pfam" id="PF14392"/>
    </source>
</evidence>
<proteinExistence type="predicted"/>
<evidence type="ECO:0000313" key="4">
    <source>
        <dbReference type="Proteomes" id="UP000886595"/>
    </source>
</evidence>
<evidence type="ECO:0000313" key="3">
    <source>
        <dbReference type="EMBL" id="KAG2276241.1"/>
    </source>
</evidence>
<dbReference type="PANTHER" id="PTHR31286:SF178">
    <property type="entry name" value="DUF4283 DOMAIN-CONTAINING PROTEIN"/>
    <property type="match status" value="1"/>
</dbReference>
<keyword evidence="4" id="KW-1185">Reference proteome</keyword>
<dbReference type="InterPro" id="IPR025836">
    <property type="entry name" value="Zn_knuckle_CX2CX4HX4C"/>
</dbReference>
<accession>A0A8X7UG24</accession>
<feature type="domain" description="DUF4283" evidence="1">
    <location>
        <begin position="32"/>
        <end position="111"/>
    </location>
</feature>
<dbReference type="Pfam" id="PF14111">
    <property type="entry name" value="DUF4283"/>
    <property type="match status" value="1"/>
</dbReference>
<dbReference type="Proteomes" id="UP000886595">
    <property type="component" value="Unassembled WGS sequence"/>
</dbReference>
<protein>
    <recommendedName>
        <fullName evidence="5">DUF4283 domain-containing protein</fullName>
    </recommendedName>
</protein>